<feature type="region of interest" description="Disordered" evidence="4">
    <location>
        <begin position="598"/>
        <end position="619"/>
    </location>
</feature>
<organism evidence="6 7">
    <name type="scientific">Phialemonium atrogriseum</name>
    <dbReference type="NCBI Taxonomy" id="1093897"/>
    <lineage>
        <taxon>Eukaryota</taxon>
        <taxon>Fungi</taxon>
        <taxon>Dikarya</taxon>
        <taxon>Ascomycota</taxon>
        <taxon>Pezizomycotina</taxon>
        <taxon>Sordariomycetes</taxon>
        <taxon>Sordariomycetidae</taxon>
        <taxon>Cephalothecales</taxon>
        <taxon>Cephalothecaceae</taxon>
        <taxon>Phialemonium</taxon>
    </lineage>
</organism>
<evidence type="ECO:0000256" key="4">
    <source>
        <dbReference type="SAM" id="MobiDB-lite"/>
    </source>
</evidence>
<feature type="region of interest" description="Disordered" evidence="4">
    <location>
        <begin position="1526"/>
        <end position="1546"/>
    </location>
</feature>
<dbReference type="Gene3D" id="3.30.1490.40">
    <property type="match status" value="1"/>
</dbReference>
<feature type="compositionally biased region" description="Acidic residues" evidence="4">
    <location>
        <begin position="2094"/>
        <end position="2104"/>
    </location>
</feature>
<feature type="region of interest" description="Disordered" evidence="4">
    <location>
        <begin position="456"/>
        <end position="488"/>
    </location>
</feature>
<feature type="compositionally biased region" description="Basic and acidic residues" evidence="4">
    <location>
        <begin position="1227"/>
        <end position="1244"/>
    </location>
</feature>
<dbReference type="InterPro" id="IPR019734">
    <property type="entry name" value="TPR_rpt"/>
</dbReference>
<evidence type="ECO:0000256" key="1">
    <source>
        <dbReference type="ARBA" id="ARBA00022737"/>
    </source>
</evidence>
<feature type="compositionally biased region" description="Polar residues" evidence="4">
    <location>
        <begin position="1085"/>
        <end position="1094"/>
    </location>
</feature>
<feature type="compositionally biased region" description="Polar residues" evidence="4">
    <location>
        <begin position="71"/>
        <end position="88"/>
    </location>
</feature>
<name>A0AAJ0FMB0_9PEZI</name>
<feature type="region of interest" description="Disordered" evidence="4">
    <location>
        <begin position="2249"/>
        <end position="2298"/>
    </location>
</feature>
<dbReference type="RefSeq" id="XP_060282173.1">
    <property type="nucleotide sequence ID" value="XM_060426146.1"/>
</dbReference>
<sequence>MTSHLPSSFASAASGQNRDGRSGGRNDATRGAGSGEWLRRDGRSTNGTLTFRRSSNAPFNQSTPLAPADIPQTSASETTLASANSQTPAYDHPGSGTFRYTREELLELFKAAHHSAQPDLANLLEPTWNPGYVNGNSARPWGKSESSHVPQDPGVCWDTSGTTHPIGLQDMSAEERELFVSDVNSPLKLPQQNKDGSHPGGAGGQNGRKASVSHGSVSNYGMSSPSTASRPGTRRRETTDTNPFPASAGLTSPTATSRFSRDEASSWFGRKNADAKEPALDEPAEENFNARDQSSRGPPFGSLSRTNTAGTPGFAASSTIWGNTGTANTGTSSSGVGNFGNFSLAAQAAAGNKQFGSGGGSRLAHLMPKDGPEGVPSKANEGANPDLNRSWRARPRTDTDPFGTDNQLSGSAVLGGAQESSPPPMPPQSHRVGPFDTPVKGSAGDFGMSGLSIGGHGEGIDTASPETNPFQSPAADRGEDEHEGSMDRAHAANIGSEQNSNFSTISRAFAAANAFDGSDRSQTSSVGAKGHPALSALTSGGWPAGPSSGTPDRERPAYTSAFGNSLFSPVAMQAQMQTQDQEHLGDSIPDLRQNNPLGAIGRGPIGSQARETDSPLRSGRGVFEDLFPSAESARLPFTTGEQGQPGLTTTTQGQPFTPTTAPAGFSAGQPSTEQSGVQSRTMVMPDRMRWVYLDPQGQIQGPFTGLEMNDWYKAQFFSADLRVKKIEDHDFEPLGQLIRRIGNSREPFLVPQIGIPHGPPSQPGPFSPGDTRGVVPPLLGAFPSFGRTLTAEEQNNLERRKQEEQFMMARQREFLAHQQTFGKLQMQGAPGVSGSLQHHSSAQSLQSQPSFGSMTSPIGMPSQAPISSLGPNPGFFESSSNIGQGPAQPPMGSASDAFPHDLNLQERQILAGLPGAGSTTGGFPSQPHGAPSADANLGSQLPSADQLQNDSQGYSARLKEFHEIRALRDADEAGKSGLSGTTQEITKEKTDASAAPPTEDRVAEIIKRATRTTEIQDGNNVTTQTREQLSLTQQVQNTQAAAAAAVATKLAETEDVWNKQFTPGLPMPFPPPSSTPLPAPMAQRGRSTLPTQFNTPSPSGTPDTTSEPPQPPPLAPWATQPGTGSQKGPSLKEIQEMEAKKAARAEEAAAAARRALLVQEATALREREKASASVASGLPSTSTWGTGSPVNVPNSGSPWAAKPAVGKTGAPGLAAGGSSSGAAHKKTLAEIQREEEARKNKAKEVTVQQPVAAPPSSMGKRYADLASKTSAPPGLANHSVAPAGPGASGGAQPSLGGWATVGAGGKVKIPTGPAAQTRTASSGIVKPSTPAAAKPVSKPVSNPVAKENGDAAMEEFNKWLHRELSRGLDGIKDIDAFASNLLGFPADTSILADAVYANSSTMDGRHFAEEFVRRKRLADKGIIEKQPAKGASGGSGKNDSEGWSEVAKKGGSGGGGGGSGHKDESGIPGGQFKVVPSRKKGNGQPLAYPSAATTLAAQLQWGEYDRVLTSDPAKRHIQRFADSLHEGVVSSSSSPSSSPNDDDGNDNAAKLVVGLAALNAFLQTNVTGPALADAARVEAMFTAAASRAGGTLASLRRLCLTSLDVDGVAAYPYVSNVELFCLARHILLSSGGGSPDDDDDTAAVLAGAGRSSRLSLAWLRLRVHAWHYRLLTQPSLGAGSAYNKSSQWSDVSSLEELIEAGLNAVEEAVLRDGTVEDKVLFLVEKANTCIMLGQDVRARAALKQAAELNGFSYALSGALGKRTRFQQKSTSQLVVLAKSNAIAGHDTTKGDSGAAEGPQAVPEALALNDDTLLEQLEFTKETAEQSTTPNGIPPELEDLSPDEQPQLSPLDQIILLTEATLKDAFSPADSLTSEEILPFAVRVISDKSTNWQIYTQALLVRSRIEVHRSRTVERGVLQMQAVVDQVIVDTTAPSADVAPSSTNGAIDEVQSSTVPAIKVCGPDEEPGPTVNNAQPAPRDKPTTFFPAARQTETAPAQVRLEYVHALASAPRWHLESELAHSWIGVGAFVSALEIFKRLRLWAEVALCLAGSASADDEGGRGSGPEENARAVLRWRLFRRTSDTTATVPDKEADAPEDDDNDDNIDIEDLKAADYAGPERNPPPANAPRLFCILGDIEDEPAHYERAWEVSGHRFARAQRSLGEHHLRRRDWAGAREAYRRAVAVNRLSPELWNRLGDISLRLGDFSDAAEAFGRAIASADDGVGGEDARTWSNLGTALYSMYVERVGEVEKEREDRKKRTDDDDDDNNEPPTTDAGEDGEEPGEQRQVDSPRKQDPSTLLSQSLAAFKRGASISNDNWRIWDNVITLAARVRPPRVADMILGLWHVIRIRATEDALDADVLRTLVSGAVLSRPRPDIQGDDQGPAAAVAVVDLPRGSPEKAVCDLLETAVAPLITSRADLWSLISRARAWRRDGAGAVDASERAWRAAMAGAGVGVSAALLSSPSSSDGGKSKNWLEDKGAWEDVVERTDELVSALENYGPDVAAVGARWKAKARSAVRSVMGKAREAWEGTEGWERLGAMLEGLR</sequence>
<feature type="compositionally biased region" description="Basic and acidic residues" evidence="4">
    <location>
        <begin position="2283"/>
        <end position="2295"/>
    </location>
</feature>
<feature type="compositionally biased region" description="Basic and acidic residues" evidence="4">
    <location>
        <begin position="18"/>
        <end position="28"/>
    </location>
</feature>
<dbReference type="SUPFAM" id="SSF48452">
    <property type="entry name" value="TPR-like"/>
    <property type="match status" value="1"/>
</dbReference>
<comment type="caution">
    <text evidence="6">The sequence shown here is derived from an EMBL/GenBank/DDBJ whole genome shotgun (WGS) entry which is preliminary data.</text>
</comment>
<feature type="compositionally biased region" description="Basic and acidic residues" evidence="4">
    <location>
        <begin position="476"/>
        <end position="488"/>
    </location>
</feature>
<feature type="compositionally biased region" description="Polar residues" evidence="4">
    <location>
        <begin position="1"/>
        <end position="17"/>
    </location>
</feature>
<feature type="compositionally biased region" description="Low complexity" evidence="4">
    <location>
        <begin position="1530"/>
        <end position="1539"/>
    </location>
</feature>
<feature type="compositionally biased region" description="Low complexity" evidence="4">
    <location>
        <begin position="638"/>
        <end position="662"/>
    </location>
</feature>
<feature type="compositionally biased region" description="Polar residues" evidence="4">
    <location>
        <begin position="213"/>
        <end position="230"/>
    </location>
</feature>
<feature type="compositionally biased region" description="Polar residues" evidence="4">
    <location>
        <begin position="937"/>
        <end position="948"/>
    </location>
</feature>
<feature type="region of interest" description="Disordered" evidence="4">
    <location>
        <begin position="186"/>
        <end position="317"/>
    </location>
</feature>
<keyword evidence="7" id="KW-1185">Reference proteome</keyword>
<dbReference type="InterPro" id="IPR018247">
    <property type="entry name" value="EF_Hand_1_Ca_BS"/>
</dbReference>
<feature type="compositionally biased region" description="Polar residues" evidence="4">
    <location>
        <begin position="668"/>
        <end position="678"/>
    </location>
</feature>
<dbReference type="EMBL" id="MU839013">
    <property type="protein sequence ID" value="KAK1765960.1"/>
    <property type="molecule type" value="Genomic_DNA"/>
</dbReference>
<feature type="region of interest" description="Disordered" evidence="4">
    <location>
        <begin position="972"/>
        <end position="998"/>
    </location>
</feature>
<feature type="region of interest" description="Disordered" evidence="4">
    <location>
        <begin position="1059"/>
        <end position="1151"/>
    </location>
</feature>
<dbReference type="InterPro" id="IPR003169">
    <property type="entry name" value="GYF"/>
</dbReference>
<dbReference type="Pfam" id="PF13432">
    <property type="entry name" value="TPR_16"/>
    <property type="match status" value="1"/>
</dbReference>
<dbReference type="InterPro" id="IPR044244">
    <property type="entry name" value="TTC27/Emw1"/>
</dbReference>
<dbReference type="PANTHER" id="PTHR16193:SF0">
    <property type="entry name" value="TETRATRICOPEPTIDE REPEAT PROTEIN 27"/>
    <property type="match status" value="1"/>
</dbReference>
<dbReference type="SUPFAM" id="SSF55277">
    <property type="entry name" value="GYF domain"/>
    <property type="match status" value="1"/>
</dbReference>
<dbReference type="SMART" id="SM00444">
    <property type="entry name" value="GYF"/>
    <property type="match status" value="1"/>
</dbReference>
<feature type="domain" description="GYF" evidence="5">
    <location>
        <begin position="687"/>
        <end position="735"/>
    </location>
</feature>
<evidence type="ECO:0000259" key="5">
    <source>
        <dbReference type="PROSITE" id="PS50829"/>
    </source>
</evidence>
<protein>
    <submittedName>
        <fullName evidence="6">Gyf domain-containing protein</fullName>
    </submittedName>
</protein>
<feature type="compositionally biased region" description="Low complexity" evidence="4">
    <location>
        <begin position="1095"/>
        <end position="1107"/>
    </location>
</feature>
<feature type="compositionally biased region" description="Basic and acidic residues" evidence="4">
    <location>
        <begin position="2249"/>
        <end position="2261"/>
    </location>
</feature>
<feature type="compositionally biased region" description="Polar residues" evidence="4">
    <location>
        <begin position="1178"/>
        <end position="1197"/>
    </location>
</feature>
<keyword evidence="2 3" id="KW-0802">TPR repeat</keyword>
<dbReference type="PROSITE" id="PS50005">
    <property type="entry name" value="TPR"/>
    <property type="match status" value="1"/>
</dbReference>
<feature type="region of interest" description="Disordered" evidence="4">
    <location>
        <begin position="826"/>
        <end position="898"/>
    </location>
</feature>
<evidence type="ECO:0000313" key="7">
    <source>
        <dbReference type="Proteomes" id="UP001244011"/>
    </source>
</evidence>
<evidence type="ECO:0000256" key="2">
    <source>
        <dbReference type="ARBA" id="ARBA00022803"/>
    </source>
</evidence>
<dbReference type="InterPro" id="IPR011990">
    <property type="entry name" value="TPR-like_helical_dom_sf"/>
</dbReference>
<feature type="region of interest" description="Disordered" evidence="4">
    <location>
        <begin position="1422"/>
        <end position="1486"/>
    </location>
</feature>
<feature type="compositionally biased region" description="Polar residues" evidence="4">
    <location>
        <begin position="44"/>
        <end position="64"/>
    </location>
</feature>
<feature type="region of interest" description="Disordered" evidence="4">
    <location>
        <begin position="139"/>
        <end position="167"/>
    </location>
</feature>
<keyword evidence="1" id="KW-0677">Repeat</keyword>
<feature type="compositionally biased region" description="Polar residues" evidence="4">
    <location>
        <begin position="240"/>
        <end position="258"/>
    </location>
</feature>
<dbReference type="GeneID" id="85309333"/>
<feature type="region of interest" description="Disordered" evidence="4">
    <location>
        <begin position="352"/>
        <end position="436"/>
    </location>
</feature>
<feature type="compositionally biased region" description="Polar residues" evidence="4">
    <location>
        <begin position="303"/>
        <end position="317"/>
    </location>
</feature>
<feature type="region of interest" description="Disordered" evidence="4">
    <location>
        <begin position="913"/>
        <end position="948"/>
    </location>
</feature>
<feature type="compositionally biased region" description="Low complexity" evidence="4">
    <location>
        <begin position="833"/>
        <end position="850"/>
    </location>
</feature>
<feature type="compositionally biased region" description="Low complexity" evidence="4">
    <location>
        <begin position="1279"/>
        <end position="1297"/>
    </location>
</feature>
<feature type="compositionally biased region" description="Gly residues" evidence="4">
    <location>
        <begin position="1450"/>
        <end position="1459"/>
    </location>
</feature>
<dbReference type="SMART" id="SM00028">
    <property type="entry name" value="TPR"/>
    <property type="match status" value="3"/>
</dbReference>
<proteinExistence type="predicted"/>
<feature type="region of interest" description="Disordered" evidence="4">
    <location>
        <begin position="636"/>
        <end position="678"/>
    </location>
</feature>
<feature type="repeat" description="TPR" evidence="3">
    <location>
        <begin position="2189"/>
        <end position="2222"/>
    </location>
</feature>
<feature type="region of interest" description="Disordered" evidence="4">
    <location>
        <begin position="1165"/>
        <end position="1297"/>
    </location>
</feature>
<feature type="region of interest" description="Disordered" evidence="4">
    <location>
        <begin position="2084"/>
        <end position="2104"/>
    </location>
</feature>
<accession>A0AAJ0FMB0</accession>
<evidence type="ECO:0000313" key="6">
    <source>
        <dbReference type="EMBL" id="KAK1765960.1"/>
    </source>
</evidence>
<dbReference type="Gene3D" id="1.25.40.10">
    <property type="entry name" value="Tetratricopeptide repeat domain"/>
    <property type="match status" value="1"/>
</dbReference>
<dbReference type="Proteomes" id="UP001244011">
    <property type="component" value="Unassembled WGS sequence"/>
</dbReference>
<reference evidence="6" key="1">
    <citation type="submission" date="2023-06" db="EMBL/GenBank/DDBJ databases">
        <title>Genome-scale phylogeny and comparative genomics of the fungal order Sordariales.</title>
        <authorList>
            <consortium name="Lawrence Berkeley National Laboratory"/>
            <person name="Hensen N."/>
            <person name="Bonometti L."/>
            <person name="Westerberg I."/>
            <person name="Brannstrom I.O."/>
            <person name="Guillou S."/>
            <person name="Cros-Aarteil S."/>
            <person name="Calhoun S."/>
            <person name="Haridas S."/>
            <person name="Kuo A."/>
            <person name="Mondo S."/>
            <person name="Pangilinan J."/>
            <person name="Riley R."/>
            <person name="Labutti K."/>
            <person name="Andreopoulos B."/>
            <person name="Lipzen A."/>
            <person name="Chen C."/>
            <person name="Yanf M."/>
            <person name="Daum C."/>
            <person name="Ng V."/>
            <person name="Clum A."/>
            <person name="Steindorff A."/>
            <person name="Ohm R."/>
            <person name="Martin F."/>
            <person name="Silar P."/>
            <person name="Natvig D."/>
            <person name="Lalanne C."/>
            <person name="Gautier V."/>
            <person name="Ament-Velasquez S.L."/>
            <person name="Kruys A."/>
            <person name="Hutchinson M.I."/>
            <person name="Powell A.J."/>
            <person name="Barry K."/>
            <person name="Miller A.N."/>
            <person name="Grigoriev I.V."/>
            <person name="Debuchy R."/>
            <person name="Gladieux P."/>
            <person name="Thoren M.H."/>
            <person name="Johannesson H."/>
        </authorList>
    </citation>
    <scope>NUCLEOTIDE SEQUENCE</scope>
    <source>
        <strain evidence="6">8032-3</strain>
    </source>
</reference>
<feature type="region of interest" description="Disordered" evidence="4">
    <location>
        <begin position="1"/>
        <end position="95"/>
    </location>
</feature>
<dbReference type="PROSITE" id="PS50829">
    <property type="entry name" value="GYF"/>
    <property type="match status" value="1"/>
</dbReference>
<feature type="compositionally biased region" description="Pro residues" evidence="4">
    <location>
        <begin position="1065"/>
        <end position="1079"/>
    </location>
</feature>
<evidence type="ECO:0000256" key="3">
    <source>
        <dbReference type="PROSITE-ProRule" id="PRU00339"/>
    </source>
</evidence>
<gene>
    <name evidence="6" type="ORF">QBC33DRAFT_516376</name>
</gene>
<dbReference type="Pfam" id="PF02213">
    <property type="entry name" value="GYF"/>
    <property type="match status" value="1"/>
</dbReference>
<dbReference type="PANTHER" id="PTHR16193">
    <property type="entry name" value="TETRATRICOPEPTIDE REPEAT PROTEIN 27"/>
    <property type="match status" value="1"/>
</dbReference>
<dbReference type="InterPro" id="IPR035445">
    <property type="entry name" value="GYF-like_dom_sf"/>
</dbReference>
<dbReference type="PROSITE" id="PS00018">
    <property type="entry name" value="EF_HAND_1"/>
    <property type="match status" value="1"/>
</dbReference>
<feature type="region of interest" description="Disordered" evidence="4">
    <location>
        <begin position="517"/>
        <end position="559"/>
    </location>
</feature>
<feature type="compositionally biased region" description="Basic and acidic residues" evidence="4">
    <location>
        <begin position="1133"/>
        <end position="1147"/>
    </location>
</feature>
<feature type="region of interest" description="Disordered" evidence="4">
    <location>
        <begin position="1820"/>
        <end position="1843"/>
    </location>
</feature>
<feature type="region of interest" description="Disordered" evidence="4">
    <location>
        <begin position="1309"/>
        <end position="1345"/>
    </location>
</feature>